<evidence type="ECO:0000313" key="9">
    <source>
        <dbReference type="Proteomes" id="UP000612055"/>
    </source>
</evidence>
<dbReference type="Gene3D" id="1.20.1050.10">
    <property type="match status" value="1"/>
</dbReference>
<evidence type="ECO:0000313" key="8">
    <source>
        <dbReference type="EMBL" id="KAG2484598.1"/>
    </source>
</evidence>
<evidence type="ECO:0000256" key="3">
    <source>
        <dbReference type="ARBA" id="ARBA00012452"/>
    </source>
</evidence>
<proteinExistence type="inferred from homology"/>
<evidence type="ECO:0000256" key="4">
    <source>
        <dbReference type="ARBA" id="ARBA00022679"/>
    </source>
</evidence>
<evidence type="ECO:0000256" key="2">
    <source>
        <dbReference type="ARBA" id="ARBA00005861"/>
    </source>
</evidence>
<dbReference type="Proteomes" id="UP000612055">
    <property type="component" value="Unassembled WGS sequence"/>
</dbReference>
<feature type="domain" description="GST N-terminal" evidence="6">
    <location>
        <begin position="1"/>
        <end position="62"/>
    </location>
</feature>
<dbReference type="InterPro" id="IPR040079">
    <property type="entry name" value="Glutathione_S-Trfase"/>
</dbReference>
<dbReference type="InterPro" id="IPR004046">
    <property type="entry name" value="GST_C"/>
</dbReference>
<dbReference type="SFLD" id="SFLDS00019">
    <property type="entry name" value="Glutathione_Transferase_(cytos"/>
    <property type="match status" value="1"/>
</dbReference>
<sequence>MKLTFASQHVAFEVEPVDHAAMKAHPELYPFLQCPRLVDGEYDIVQSNAILRYLARKYKLYGKDEHEAIAVDMIMEGVESLRVKYLNLIYQDKLEPEAKAVYWKTHGDPETAEGRNGGAHLRHLSRLLARNTAGAGKAFVGSSLSMADLCAFDVLDLHSRIFGEELKAAYPDLATFHAHVAALPGVKEYLAGPQRVAAVNGNSLG</sequence>
<dbReference type="PANTHER" id="PTHR11571:SF222">
    <property type="entry name" value="GLUTATHIONE TRANSFERASE"/>
    <property type="match status" value="1"/>
</dbReference>
<dbReference type="OrthoDB" id="422574at2759"/>
<keyword evidence="9" id="KW-1185">Reference proteome</keyword>
<dbReference type="Pfam" id="PF02798">
    <property type="entry name" value="GST_N"/>
    <property type="match status" value="1"/>
</dbReference>
<dbReference type="PANTHER" id="PTHR11571">
    <property type="entry name" value="GLUTATHIONE S-TRANSFERASE"/>
    <property type="match status" value="1"/>
</dbReference>
<dbReference type="Pfam" id="PF14497">
    <property type="entry name" value="GST_C_3"/>
    <property type="match status" value="1"/>
</dbReference>
<dbReference type="SUPFAM" id="SSF47616">
    <property type="entry name" value="GST C-terminal domain-like"/>
    <property type="match status" value="1"/>
</dbReference>
<dbReference type="EC" id="2.5.1.18" evidence="3"/>
<comment type="similarity">
    <text evidence="2">Belongs to the GST superfamily. Mu family.</text>
</comment>
<comment type="caution">
    <text evidence="8">The sequence shown here is derived from an EMBL/GenBank/DDBJ whole genome shotgun (WGS) entry which is preliminary data.</text>
</comment>
<dbReference type="AlphaFoldDB" id="A0A835XKQ9"/>
<organism evidence="8 9">
    <name type="scientific">Edaphochlamys debaryana</name>
    <dbReference type="NCBI Taxonomy" id="47281"/>
    <lineage>
        <taxon>Eukaryota</taxon>
        <taxon>Viridiplantae</taxon>
        <taxon>Chlorophyta</taxon>
        <taxon>core chlorophytes</taxon>
        <taxon>Chlorophyceae</taxon>
        <taxon>CS clade</taxon>
        <taxon>Chlamydomonadales</taxon>
        <taxon>Chlamydomonadales incertae sedis</taxon>
        <taxon>Edaphochlamys</taxon>
    </lineage>
</organism>
<dbReference type="Gene3D" id="3.40.30.10">
    <property type="entry name" value="Glutaredoxin"/>
    <property type="match status" value="1"/>
</dbReference>
<dbReference type="InterPro" id="IPR004045">
    <property type="entry name" value="Glutathione_S-Trfase_N"/>
</dbReference>
<reference evidence="8" key="1">
    <citation type="journal article" date="2020" name="bioRxiv">
        <title>Comparative genomics of Chlamydomonas.</title>
        <authorList>
            <person name="Craig R.J."/>
            <person name="Hasan A.R."/>
            <person name="Ness R.W."/>
            <person name="Keightley P.D."/>
        </authorList>
    </citation>
    <scope>NUCLEOTIDE SEQUENCE</scope>
    <source>
        <strain evidence="8">CCAP 11/70</strain>
    </source>
</reference>
<dbReference type="EMBL" id="JAEHOE010000147">
    <property type="protein sequence ID" value="KAG2484598.1"/>
    <property type="molecule type" value="Genomic_DNA"/>
</dbReference>
<keyword evidence="4" id="KW-0808">Transferase</keyword>
<dbReference type="InterPro" id="IPR036282">
    <property type="entry name" value="Glutathione-S-Trfase_C_sf"/>
</dbReference>
<evidence type="ECO:0000256" key="5">
    <source>
        <dbReference type="ARBA" id="ARBA00047960"/>
    </source>
</evidence>
<feature type="domain" description="GST C-terminal" evidence="7">
    <location>
        <begin position="64"/>
        <end position="199"/>
    </location>
</feature>
<evidence type="ECO:0000259" key="6">
    <source>
        <dbReference type="PROSITE" id="PS50404"/>
    </source>
</evidence>
<dbReference type="GO" id="GO:0006749">
    <property type="term" value="P:glutathione metabolic process"/>
    <property type="evidence" value="ECO:0007669"/>
    <property type="project" value="TreeGrafter"/>
</dbReference>
<dbReference type="PROSITE" id="PS50405">
    <property type="entry name" value="GST_CTER"/>
    <property type="match status" value="1"/>
</dbReference>
<comment type="catalytic activity">
    <reaction evidence="5">
        <text>RX + glutathione = an S-substituted glutathione + a halide anion + H(+)</text>
        <dbReference type="Rhea" id="RHEA:16437"/>
        <dbReference type="ChEBI" id="CHEBI:15378"/>
        <dbReference type="ChEBI" id="CHEBI:16042"/>
        <dbReference type="ChEBI" id="CHEBI:17792"/>
        <dbReference type="ChEBI" id="CHEBI:57925"/>
        <dbReference type="ChEBI" id="CHEBI:90779"/>
        <dbReference type="EC" id="2.5.1.18"/>
    </reaction>
</comment>
<accession>A0A835XKQ9</accession>
<dbReference type="InterPro" id="IPR050213">
    <property type="entry name" value="GST_superfamily"/>
</dbReference>
<name>A0A835XKQ9_9CHLO</name>
<evidence type="ECO:0000256" key="1">
    <source>
        <dbReference type="ARBA" id="ARBA00003701"/>
    </source>
</evidence>
<gene>
    <name evidence="8" type="ORF">HYH03_016639</name>
</gene>
<comment type="function">
    <text evidence="1">Conjugation of reduced glutathione to a wide number of exogenous and endogenous hydrophobic electrophiles.</text>
</comment>
<protein>
    <recommendedName>
        <fullName evidence="3">glutathione transferase</fullName>
        <ecNumber evidence="3">2.5.1.18</ecNumber>
    </recommendedName>
</protein>
<dbReference type="InterPro" id="IPR010987">
    <property type="entry name" value="Glutathione-S-Trfase_C-like"/>
</dbReference>
<dbReference type="PROSITE" id="PS50404">
    <property type="entry name" value="GST_NTER"/>
    <property type="match status" value="1"/>
</dbReference>
<dbReference type="InterPro" id="IPR036249">
    <property type="entry name" value="Thioredoxin-like_sf"/>
</dbReference>
<evidence type="ECO:0000259" key="7">
    <source>
        <dbReference type="PROSITE" id="PS50405"/>
    </source>
</evidence>
<dbReference type="SUPFAM" id="SSF52833">
    <property type="entry name" value="Thioredoxin-like"/>
    <property type="match status" value="1"/>
</dbReference>
<dbReference type="GO" id="GO:0004364">
    <property type="term" value="F:glutathione transferase activity"/>
    <property type="evidence" value="ECO:0007669"/>
    <property type="project" value="UniProtKB-EC"/>
</dbReference>